<name>A0ABM0LYW1_SACKO</name>
<protein>
    <submittedName>
        <fullName evidence="4">Integumentary mucin A.1-like</fullName>
    </submittedName>
</protein>
<evidence type="ECO:0000259" key="2">
    <source>
        <dbReference type="Pfam" id="PF14295"/>
    </source>
</evidence>
<gene>
    <name evidence="4" type="primary">LOC102809583</name>
</gene>
<dbReference type="Gene3D" id="3.50.4.10">
    <property type="entry name" value="Hepatocyte Growth Factor"/>
    <property type="match status" value="1"/>
</dbReference>
<feature type="region of interest" description="Disordered" evidence="1">
    <location>
        <begin position="24"/>
        <end position="44"/>
    </location>
</feature>
<organism evidence="3 4">
    <name type="scientific">Saccoglossus kowalevskii</name>
    <name type="common">Acorn worm</name>
    <dbReference type="NCBI Taxonomy" id="10224"/>
    <lineage>
        <taxon>Eukaryota</taxon>
        <taxon>Metazoa</taxon>
        <taxon>Hemichordata</taxon>
        <taxon>Enteropneusta</taxon>
        <taxon>Harrimaniidae</taxon>
        <taxon>Saccoglossus</taxon>
    </lineage>
</organism>
<evidence type="ECO:0000313" key="3">
    <source>
        <dbReference type="Proteomes" id="UP000694865"/>
    </source>
</evidence>
<dbReference type="GeneID" id="102809583"/>
<dbReference type="RefSeq" id="XP_006812952.1">
    <property type="nucleotide sequence ID" value="XM_006812889.1"/>
</dbReference>
<evidence type="ECO:0000256" key="1">
    <source>
        <dbReference type="SAM" id="MobiDB-lite"/>
    </source>
</evidence>
<dbReference type="InterPro" id="IPR003609">
    <property type="entry name" value="Pan_app"/>
</dbReference>
<proteinExistence type="predicted"/>
<evidence type="ECO:0000313" key="4">
    <source>
        <dbReference type="RefSeq" id="XP_006812952.1"/>
    </source>
</evidence>
<reference evidence="4" key="1">
    <citation type="submission" date="2025-08" db="UniProtKB">
        <authorList>
            <consortium name="RefSeq"/>
        </authorList>
    </citation>
    <scope>IDENTIFICATION</scope>
    <source>
        <tissue evidence="4">Testes</tissue>
    </source>
</reference>
<dbReference type="Proteomes" id="UP000694865">
    <property type="component" value="Unplaced"/>
</dbReference>
<dbReference type="Pfam" id="PF14295">
    <property type="entry name" value="PAN_4"/>
    <property type="match status" value="1"/>
</dbReference>
<keyword evidence="3" id="KW-1185">Reference proteome</keyword>
<sequence length="163" mass="17445">MLNIRVPLTTDTATATRIHLTTSSHGDTDYPTTGSVTDYPTTGSVTDYPTTGSVTDYPTTGSVKDYIPTVVEHPLQTTLPNNVCFKTENTARPEVPGVANDILFGTHNIHADAESCCQSCIEFTGCVAWVFHKSGKEVGACWLKDGIPPAQNNTCCVSGYLIS</sequence>
<feature type="domain" description="Apple" evidence="2">
    <location>
        <begin position="110"/>
        <end position="144"/>
    </location>
</feature>
<accession>A0ABM0LYW1</accession>